<evidence type="ECO:0000313" key="1">
    <source>
        <dbReference type="EMBL" id="GMT20163.1"/>
    </source>
</evidence>
<evidence type="ECO:0000313" key="2">
    <source>
        <dbReference type="Proteomes" id="UP001432322"/>
    </source>
</evidence>
<proteinExistence type="predicted"/>
<feature type="non-terminal residue" evidence="1">
    <location>
        <position position="86"/>
    </location>
</feature>
<keyword evidence="2" id="KW-1185">Reference proteome</keyword>
<comment type="caution">
    <text evidence="1">The sequence shown here is derived from an EMBL/GenBank/DDBJ whole genome shotgun (WGS) entry which is preliminary data.</text>
</comment>
<dbReference type="EMBL" id="BTSY01000003">
    <property type="protein sequence ID" value="GMT20163.1"/>
    <property type="molecule type" value="Genomic_DNA"/>
</dbReference>
<reference evidence="1" key="1">
    <citation type="submission" date="2023-10" db="EMBL/GenBank/DDBJ databases">
        <title>Genome assembly of Pristionchus species.</title>
        <authorList>
            <person name="Yoshida K."/>
            <person name="Sommer R.J."/>
        </authorList>
    </citation>
    <scope>NUCLEOTIDE SEQUENCE</scope>
    <source>
        <strain evidence="1">RS5133</strain>
    </source>
</reference>
<dbReference type="AlphaFoldDB" id="A0AAV5VL95"/>
<accession>A0AAV5VL95</accession>
<sequence length="86" mass="9932">ILDSKHDNTRSLDTIDVSYCSEDDILALIFVHFVCQSDFSTTRITFEYSIFFNYSIQNESPSFGGIGMELVDNHSCRRRLQYALSH</sequence>
<feature type="non-terminal residue" evidence="1">
    <location>
        <position position="1"/>
    </location>
</feature>
<dbReference type="Proteomes" id="UP001432322">
    <property type="component" value="Unassembled WGS sequence"/>
</dbReference>
<name>A0AAV5VL95_9BILA</name>
<organism evidence="1 2">
    <name type="scientific">Pristionchus fissidentatus</name>
    <dbReference type="NCBI Taxonomy" id="1538716"/>
    <lineage>
        <taxon>Eukaryota</taxon>
        <taxon>Metazoa</taxon>
        <taxon>Ecdysozoa</taxon>
        <taxon>Nematoda</taxon>
        <taxon>Chromadorea</taxon>
        <taxon>Rhabditida</taxon>
        <taxon>Rhabditina</taxon>
        <taxon>Diplogasteromorpha</taxon>
        <taxon>Diplogasteroidea</taxon>
        <taxon>Neodiplogasteridae</taxon>
        <taxon>Pristionchus</taxon>
    </lineage>
</organism>
<gene>
    <name evidence="1" type="ORF">PFISCL1PPCAC_11460</name>
</gene>
<protein>
    <submittedName>
        <fullName evidence="1">Uncharacterized protein</fullName>
    </submittedName>
</protein>